<evidence type="ECO:0000313" key="1">
    <source>
        <dbReference type="EMBL" id="TFK54765.1"/>
    </source>
</evidence>
<dbReference type="Proteomes" id="UP000305948">
    <property type="component" value="Unassembled WGS sequence"/>
</dbReference>
<dbReference type="Pfam" id="PF21858">
    <property type="entry name" value="DUF6914"/>
    <property type="match status" value="1"/>
</dbReference>
<name>A0A5C3NCN7_9AGAM</name>
<dbReference type="AlphaFoldDB" id="A0A5C3NCN7"/>
<gene>
    <name evidence="1" type="ORF">OE88DRAFT_1674000</name>
</gene>
<keyword evidence="2" id="KW-1185">Reference proteome</keyword>
<proteinExistence type="predicted"/>
<sequence length="189" mass="20823">MLADRGKHRLYIVLQYRGAGPPGYHIALLLAPKNETAGPDTREAHRFHVTNSFSPGAVIGSDGKPLWRYEHEPVNTIRVENIVARVLIAKLPSSTTLPDCAADISQMLEGVPLVQEDGSWRCHHWAWQAMHSLKVRGGNWSTIPDVVAGGEVEAKMNKAGDEGTKKRFGAGYIPISMPSQIHTIDLRDK</sequence>
<dbReference type="OrthoDB" id="2679825at2759"/>
<dbReference type="EMBL" id="ML213505">
    <property type="protein sequence ID" value="TFK54765.1"/>
    <property type="molecule type" value="Genomic_DNA"/>
</dbReference>
<dbReference type="InterPro" id="IPR054208">
    <property type="entry name" value="DUF6914"/>
</dbReference>
<protein>
    <submittedName>
        <fullName evidence="1">Uncharacterized protein</fullName>
    </submittedName>
</protein>
<organism evidence="1 2">
    <name type="scientific">Heliocybe sulcata</name>
    <dbReference type="NCBI Taxonomy" id="5364"/>
    <lineage>
        <taxon>Eukaryota</taxon>
        <taxon>Fungi</taxon>
        <taxon>Dikarya</taxon>
        <taxon>Basidiomycota</taxon>
        <taxon>Agaricomycotina</taxon>
        <taxon>Agaricomycetes</taxon>
        <taxon>Gloeophyllales</taxon>
        <taxon>Gloeophyllaceae</taxon>
        <taxon>Heliocybe</taxon>
    </lineage>
</organism>
<accession>A0A5C3NCN7</accession>
<evidence type="ECO:0000313" key="2">
    <source>
        <dbReference type="Proteomes" id="UP000305948"/>
    </source>
</evidence>
<reference evidence="1 2" key="1">
    <citation type="journal article" date="2019" name="Nat. Ecol. Evol.">
        <title>Megaphylogeny resolves global patterns of mushroom evolution.</title>
        <authorList>
            <person name="Varga T."/>
            <person name="Krizsan K."/>
            <person name="Foldi C."/>
            <person name="Dima B."/>
            <person name="Sanchez-Garcia M."/>
            <person name="Sanchez-Ramirez S."/>
            <person name="Szollosi G.J."/>
            <person name="Szarkandi J.G."/>
            <person name="Papp V."/>
            <person name="Albert L."/>
            <person name="Andreopoulos W."/>
            <person name="Angelini C."/>
            <person name="Antonin V."/>
            <person name="Barry K.W."/>
            <person name="Bougher N.L."/>
            <person name="Buchanan P."/>
            <person name="Buyck B."/>
            <person name="Bense V."/>
            <person name="Catcheside P."/>
            <person name="Chovatia M."/>
            <person name="Cooper J."/>
            <person name="Damon W."/>
            <person name="Desjardin D."/>
            <person name="Finy P."/>
            <person name="Geml J."/>
            <person name="Haridas S."/>
            <person name="Hughes K."/>
            <person name="Justo A."/>
            <person name="Karasinski D."/>
            <person name="Kautmanova I."/>
            <person name="Kiss B."/>
            <person name="Kocsube S."/>
            <person name="Kotiranta H."/>
            <person name="LaButti K.M."/>
            <person name="Lechner B.E."/>
            <person name="Liimatainen K."/>
            <person name="Lipzen A."/>
            <person name="Lukacs Z."/>
            <person name="Mihaltcheva S."/>
            <person name="Morgado L.N."/>
            <person name="Niskanen T."/>
            <person name="Noordeloos M.E."/>
            <person name="Ohm R.A."/>
            <person name="Ortiz-Santana B."/>
            <person name="Ovrebo C."/>
            <person name="Racz N."/>
            <person name="Riley R."/>
            <person name="Savchenko A."/>
            <person name="Shiryaev A."/>
            <person name="Soop K."/>
            <person name="Spirin V."/>
            <person name="Szebenyi C."/>
            <person name="Tomsovsky M."/>
            <person name="Tulloss R.E."/>
            <person name="Uehling J."/>
            <person name="Grigoriev I.V."/>
            <person name="Vagvolgyi C."/>
            <person name="Papp T."/>
            <person name="Martin F.M."/>
            <person name="Miettinen O."/>
            <person name="Hibbett D.S."/>
            <person name="Nagy L.G."/>
        </authorList>
    </citation>
    <scope>NUCLEOTIDE SEQUENCE [LARGE SCALE GENOMIC DNA]</scope>
    <source>
        <strain evidence="1 2">OMC1185</strain>
    </source>
</reference>